<organism evidence="3 4">
    <name type="scientific">Halalkaliarchaeum desulfuricum</name>
    <dbReference type="NCBI Taxonomy" id="2055893"/>
    <lineage>
        <taxon>Archaea</taxon>
        <taxon>Methanobacteriati</taxon>
        <taxon>Methanobacteriota</taxon>
        <taxon>Stenosarchaea group</taxon>
        <taxon>Halobacteria</taxon>
        <taxon>Halobacteriales</taxon>
        <taxon>Haloferacaceae</taxon>
        <taxon>Halalkaliarchaeum</taxon>
    </lineage>
</organism>
<dbReference type="RefSeq" id="WP_119818135.1">
    <property type="nucleotide sequence ID" value="NZ_CP025066.1"/>
</dbReference>
<protein>
    <submittedName>
        <fullName evidence="3">2-oxoglutarate ferredoxin oxidoreductase subunit gamma</fullName>
        <ecNumber evidence="3">1.2.7.3</ecNumber>
    </submittedName>
</protein>
<dbReference type="KEGG" id="hdf:AArcSl_1854"/>
<dbReference type="Gene3D" id="3.40.920.10">
    <property type="entry name" value="Pyruvate-ferredoxin oxidoreductase, PFOR, domain III"/>
    <property type="match status" value="1"/>
</dbReference>
<dbReference type="GO" id="GO:0047553">
    <property type="term" value="F:2-oxoglutarate synthase activity"/>
    <property type="evidence" value="ECO:0007669"/>
    <property type="project" value="UniProtKB-EC"/>
</dbReference>
<evidence type="ECO:0000313" key="4">
    <source>
        <dbReference type="Proteomes" id="UP000263012"/>
    </source>
</evidence>
<keyword evidence="4" id="KW-1185">Reference proteome</keyword>
<dbReference type="PANTHER" id="PTHR42730:SF1">
    <property type="entry name" value="2-OXOGLUTARATE SYNTHASE SUBUNIT KORC"/>
    <property type="match status" value="1"/>
</dbReference>
<keyword evidence="1 3" id="KW-0560">Oxidoreductase</keyword>
<dbReference type="InterPro" id="IPR052554">
    <property type="entry name" value="2-oxoglutarate_synth_KorC"/>
</dbReference>
<evidence type="ECO:0000259" key="2">
    <source>
        <dbReference type="Pfam" id="PF01558"/>
    </source>
</evidence>
<evidence type="ECO:0000256" key="1">
    <source>
        <dbReference type="ARBA" id="ARBA00023002"/>
    </source>
</evidence>
<dbReference type="OrthoDB" id="18183at2157"/>
<reference evidence="4" key="1">
    <citation type="submission" date="2017-11" db="EMBL/GenBank/DDBJ databases">
        <title>Phenotypic and genomic properties of facultatively anaerobic sulfur-reducing natronoarchaea from hypersaline soda lakes.</title>
        <authorList>
            <person name="Sorokin D.Y."/>
            <person name="Kublanov I.V."/>
            <person name="Roman P."/>
            <person name="Sinninghe Damste J.S."/>
            <person name="Golyshin P.N."/>
            <person name="Rojo D."/>
            <person name="Ciordia S."/>
            <person name="Mena M.D.C."/>
            <person name="Ferrer M."/>
            <person name="Messina E."/>
            <person name="Smedile F."/>
            <person name="La Spada G."/>
            <person name="La Cono V."/>
            <person name="Yakimov M.M."/>
        </authorList>
    </citation>
    <scope>NUCLEOTIDE SEQUENCE [LARGE SCALE GENOMIC DNA]</scope>
    <source>
        <strain evidence="4">AArc-Sl</strain>
    </source>
</reference>
<dbReference type="InterPro" id="IPR002869">
    <property type="entry name" value="Pyrv_flavodox_OxRed_cen"/>
</dbReference>
<dbReference type="Proteomes" id="UP000263012">
    <property type="component" value="Chromosome"/>
</dbReference>
<dbReference type="PANTHER" id="PTHR42730">
    <property type="entry name" value="2-OXOGLUTARATE SYNTHASE SUBUNIT KORC"/>
    <property type="match status" value="1"/>
</dbReference>
<dbReference type="SUPFAM" id="SSF53323">
    <property type="entry name" value="Pyruvate-ferredoxin oxidoreductase, PFOR, domain III"/>
    <property type="match status" value="1"/>
</dbReference>
<proteinExistence type="predicted"/>
<dbReference type="EC" id="1.2.7.3" evidence="3"/>
<gene>
    <name evidence="3" type="primary">oorC</name>
    <name evidence="3" type="ORF">AArcSl_1854</name>
</gene>
<dbReference type="GeneID" id="37878209"/>
<sequence length="196" mass="20994">MSRTEFRFSGFGGQGVITMAHVLGHGASVHADMDATMTEAYGPEKTGGFSRGDVVVSDEEIDYPNVVDPDVVVAFSQDAFERDADTVTEDGLVLVERNLVDPEPLLERRPDATVASLSAIDLAEELGHKVVANVLTLGAVVELVGTPPAEAVRAAIRETVPDGTEDLNERAFERGQAVVADDELDYLGGERREVVQ</sequence>
<name>A0A343TK58_9EURY</name>
<feature type="domain" description="Pyruvate/ketoisovalerate oxidoreductase catalytic" evidence="2">
    <location>
        <begin position="12"/>
        <end position="175"/>
    </location>
</feature>
<evidence type="ECO:0000313" key="3">
    <source>
        <dbReference type="EMBL" id="AUX09480.1"/>
    </source>
</evidence>
<dbReference type="EMBL" id="CP025066">
    <property type="protein sequence ID" value="AUX09480.1"/>
    <property type="molecule type" value="Genomic_DNA"/>
</dbReference>
<accession>A0A343TK58</accession>
<dbReference type="Pfam" id="PF01558">
    <property type="entry name" value="POR"/>
    <property type="match status" value="1"/>
</dbReference>
<dbReference type="AlphaFoldDB" id="A0A343TK58"/>
<dbReference type="InterPro" id="IPR019752">
    <property type="entry name" value="Pyrv/ketoisovalerate_OxRed_cat"/>
</dbReference>